<sequence length="71" mass="7961">FTGERPFYLSEDSRWSQPRPVAGPACNGLNPRTGVYHYAKSYRVETPLPQPSTAVAHTVMIYVRGLLHSQT</sequence>
<proteinExistence type="predicted"/>
<organism evidence="1 2">
    <name type="scientific">Caerostris extrusa</name>
    <name type="common">Bark spider</name>
    <name type="synonym">Caerostris bankana</name>
    <dbReference type="NCBI Taxonomy" id="172846"/>
    <lineage>
        <taxon>Eukaryota</taxon>
        <taxon>Metazoa</taxon>
        <taxon>Ecdysozoa</taxon>
        <taxon>Arthropoda</taxon>
        <taxon>Chelicerata</taxon>
        <taxon>Arachnida</taxon>
        <taxon>Araneae</taxon>
        <taxon>Araneomorphae</taxon>
        <taxon>Entelegynae</taxon>
        <taxon>Araneoidea</taxon>
        <taxon>Araneidae</taxon>
        <taxon>Caerostris</taxon>
    </lineage>
</organism>
<accession>A0AAV4QSH7</accession>
<dbReference type="EMBL" id="BPLR01006815">
    <property type="protein sequence ID" value="GIY12598.1"/>
    <property type="molecule type" value="Genomic_DNA"/>
</dbReference>
<gene>
    <name evidence="1" type="ORF">CEXT_617951</name>
</gene>
<evidence type="ECO:0000313" key="1">
    <source>
        <dbReference type="EMBL" id="GIY12598.1"/>
    </source>
</evidence>
<dbReference type="AlphaFoldDB" id="A0AAV4QSH7"/>
<feature type="non-terminal residue" evidence="1">
    <location>
        <position position="1"/>
    </location>
</feature>
<keyword evidence="2" id="KW-1185">Reference proteome</keyword>
<comment type="caution">
    <text evidence="1">The sequence shown here is derived from an EMBL/GenBank/DDBJ whole genome shotgun (WGS) entry which is preliminary data.</text>
</comment>
<protein>
    <submittedName>
        <fullName evidence="1">Uncharacterized protein</fullName>
    </submittedName>
</protein>
<name>A0AAV4QSH7_CAEEX</name>
<dbReference type="Proteomes" id="UP001054945">
    <property type="component" value="Unassembled WGS sequence"/>
</dbReference>
<reference evidence="1 2" key="1">
    <citation type="submission" date="2021-06" db="EMBL/GenBank/DDBJ databases">
        <title>Caerostris extrusa draft genome.</title>
        <authorList>
            <person name="Kono N."/>
            <person name="Arakawa K."/>
        </authorList>
    </citation>
    <scope>NUCLEOTIDE SEQUENCE [LARGE SCALE GENOMIC DNA]</scope>
</reference>
<evidence type="ECO:0000313" key="2">
    <source>
        <dbReference type="Proteomes" id="UP001054945"/>
    </source>
</evidence>